<evidence type="ECO:0000313" key="3">
    <source>
        <dbReference type="Proteomes" id="UP000000305"/>
    </source>
</evidence>
<keyword evidence="3" id="KW-1185">Reference proteome</keyword>
<gene>
    <name evidence="2" type="ORF">DAPPUDRAFT_114328</name>
</gene>
<organism evidence="2 3">
    <name type="scientific">Daphnia pulex</name>
    <name type="common">Water flea</name>
    <dbReference type="NCBI Taxonomy" id="6669"/>
    <lineage>
        <taxon>Eukaryota</taxon>
        <taxon>Metazoa</taxon>
        <taxon>Ecdysozoa</taxon>
        <taxon>Arthropoda</taxon>
        <taxon>Crustacea</taxon>
        <taxon>Branchiopoda</taxon>
        <taxon>Diplostraca</taxon>
        <taxon>Cladocera</taxon>
        <taxon>Anomopoda</taxon>
        <taxon>Daphniidae</taxon>
        <taxon>Daphnia</taxon>
    </lineage>
</organism>
<accession>E9HHV0</accession>
<sequence>MKPKAISILAPPRATFKMNLVTFCFTPVDVVRLLRRYDVNISPRIVSLLKEVDVNSLRSISQLDSPDKLVGLQEAIRELVSEPGLSSHLSSPTFLRRQTEKRNKTSANTTGSLIKRPRFDYVRSAGEKSAVSDEVECVASASTTTTKDPATTASTINETENSAALVPLTRKGKTLHDYLMKWFMNTKLTAEKQIAFVMGDCVVISENCHNQVF</sequence>
<dbReference type="Proteomes" id="UP000000305">
    <property type="component" value="Unassembled WGS sequence"/>
</dbReference>
<dbReference type="HOGENOM" id="CLU_1295541_0_0_1"/>
<reference evidence="2 3" key="1">
    <citation type="journal article" date="2011" name="Science">
        <title>The ecoresponsive genome of Daphnia pulex.</title>
        <authorList>
            <person name="Colbourne J.K."/>
            <person name="Pfrender M.E."/>
            <person name="Gilbert D."/>
            <person name="Thomas W.K."/>
            <person name="Tucker A."/>
            <person name="Oakley T.H."/>
            <person name="Tokishita S."/>
            <person name="Aerts A."/>
            <person name="Arnold G.J."/>
            <person name="Basu M.K."/>
            <person name="Bauer D.J."/>
            <person name="Caceres C.E."/>
            <person name="Carmel L."/>
            <person name="Casola C."/>
            <person name="Choi J.H."/>
            <person name="Detter J.C."/>
            <person name="Dong Q."/>
            <person name="Dusheyko S."/>
            <person name="Eads B.D."/>
            <person name="Frohlich T."/>
            <person name="Geiler-Samerotte K.A."/>
            <person name="Gerlach D."/>
            <person name="Hatcher P."/>
            <person name="Jogdeo S."/>
            <person name="Krijgsveld J."/>
            <person name="Kriventseva E.V."/>
            <person name="Kultz D."/>
            <person name="Laforsch C."/>
            <person name="Lindquist E."/>
            <person name="Lopez J."/>
            <person name="Manak J.R."/>
            <person name="Muller J."/>
            <person name="Pangilinan J."/>
            <person name="Patwardhan R.P."/>
            <person name="Pitluck S."/>
            <person name="Pritham E.J."/>
            <person name="Rechtsteiner A."/>
            <person name="Rho M."/>
            <person name="Rogozin I.B."/>
            <person name="Sakarya O."/>
            <person name="Salamov A."/>
            <person name="Schaack S."/>
            <person name="Shapiro H."/>
            <person name="Shiga Y."/>
            <person name="Skalitzky C."/>
            <person name="Smith Z."/>
            <person name="Souvorov A."/>
            <person name="Sung W."/>
            <person name="Tang Z."/>
            <person name="Tsuchiya D."/>
            <person name="Tu H."/>
            <person name="Vos H."/>
            <person name="Wang M."/>
            <person name="Wolf Y.I."/>
            <person name="Yamagata H."/>
            <person name="Yamada T."/>
            <person name="Ye Y."/>
            <person name="Shaw J.R."/>
            <person name="Andrews J."/>
            <person name="Crease T.J."/>
            <person name="Tang H."/>
            <person name="Lucas S.M."/>
            <person name="Robertson H.M."/>
            <person name="Bork P."/>
            <person name="Koonin E.V."/>
            <person name="Zdobnov E.M."/>
            <person name="Grigoriev I.V."/>
            <person name="Lynch M."/>
            <person name="Boore J.L."/>
        </authorList>
    </citation>
    <scope>NUCLEOTIDE SEQUENCE [LARGE SCALE GENOMIC DNA]</scope>
</reference>
<protein>
    <submittedName>
        <fullName evidence="2">Uncharacterized protein</fullName>
    </submittedName>
</protein>
<dbReference type="EMBL" id="GL732650">
    <property type="protein sequence ID" value="EFX68693.1"/>
    <property type="molecule type" value="Genomic_DNA"/>
</dbReference>
<evidence type="ECO:0000313" key="2">
    <source>
        <dbReference type="EMBL" id="EFX68693.1"/>
    </source>
</evidence>
<feature type="region of interest" description="Disordered" evidence="1">
    <location>
        <begin position="86"/>
        <end position="109"/>
    </location>
</feature>
<dbReference type="PhylomeDB" id="E9HHV0"/>
<dbReference type="KEGG" id="dpx:DAPPUDRAFT_114328"/>
<dbReference type="InParanoid" id="E9HHV0"/>
<evidence type="ECO:0000256" key="1">
    <source>
        <dbReference type="SAM" id="MobiDB-lite"/>
    </source>
</evidence>
<name>E9HHV0_DAPPU</name>
<proteinExistence type="predicted"/>
<dbReference type="AlphaFoldDB" id="E9HHV0"/>